<accession>A0A292YG66</accession>
<comment type="caution">
    <text evidence="2">The sequence shown here is derived from an EMBL/GenBank/DDBJ whole genome shotgun (WGS) entry which is preliminary data.</text>
</comment>
<evidence type="ECO:0000256" key="1">
    <source>
        <dbReference type="SAM" id="Phobius"/>
    </source>
</evidence>
<sequence>MKFLSDFFKYIKKLLTKWFFYMGFLPTIYDYISVYLPKKWNVIKIPSFINYMFLVLFFIASSFVLWLEEKKQKEEVINKLKEYLNTLPNYKIKLILKKYELQEIKDFRLEKEKLLKKALKQLEFLKDKGQLDTLKGYEIEELFDFIPIESEYDLNKYISDLKNFITKIKSLKIDKNIENIQIYEATVEISNIGLKSDENIYCKIELGKENVAFKYVEDFEDKLKEIIKEKIPILPEFPKPVKINKSKETFYEMNKIINFSKSTLISPIEKIDTKFLRLSENRHPPYFFVDEHQIIIKDLNLNTGMTHSRNFYLILNNKDNIKYYITSRNLPRPIQGILKEIIYEI</sequence>
<name>A0A292YG66_9BACT</name>
<keyword evidence="1" id="KW-1133">Transmembrane helix</keyword>
<keyword evidence="1" id="KW-0472">Membrane</keyword>
<organism evidence="2 3">
    <name type="scientific">Lebetimonas natsushimae</name>
    <dbReference type="NCBI Taxonomy" id="1936991"/>
    <lineage>
        <taxon>Bacteria</taxon>
        <taxon>Pseudomonadati</taxon>
        <taxon>Campylobacterota</taxon>
        <taxon>Epsilonproteobacteria</taxon>
        <taxon>Nautiliales</taxon>
        <taxon>Nautiliaceae</taxon>
        <taxon>Lebetimonas</taxon>
    </lineage>
</organism>
<dbReference type="AlphaFoldDB" id="A0A292YG66"/>
<protein>
    <submittedName>
        <fullName evidence="2">Uncharacterized protein</fullName>
    </submittedName>
</protein>
<evidence type="ECO:0000313" key="2">
    <source>
        <dbReference type="EMBL" id="GAX88013.1"/>
    </source>
</evidence>
<feature type="transmembrane region" description="Helical" evidence="1">
    <location>
        <begin position="18"/>
        <end position="36"/>
    </location>
</feature>
<dbReference type="EMBL" id="BDME01000002">
    <property type="protein sequence ID" value="GAX88013.1"/>
    <property type="molecule type" value="Genomic_DNA"/>
</dbReference>
<keyword evidence="3" id="KW-1185">Reference proteome</keyword>
<reference evidence="2 3" key="1">
    <citation type="journal article" date="2017" name="Syst. Appl. Microbiol.">
        <title>Lebetimonas natsushimae sp. nov., a novel strictly anaerobic, moderately thermophilic chemoautotroph isolated from a deep-sea hydrothermal vent polychaete nest in the Mid-Okinawa Trough.</title>
        <authorList>
            <person name="Nagata R."/>
            <person name="Takaki Y."/>
            <person name="Tame A."/>
            <person name="Nunoura T."/>
            <person name="Muto H."/>
            <person name="Mino S."/>
            <person name="Sawayama S."/>
            <person name="Takai K."/>
            <person name="Nakagawa S."/>
        </authorList>
    </citation>
    <scope>NUCLEOTIDE SEQUENCE [LARGE SCALE GENOMIC DNA]</scope>
    <source>
        <strain evidence="2 3">HS1857</strain>
    </source>
</reference>
<evidence type="ECO:0000313" key="3">
    <source>
        <dbReference type="Proteomes" id="UP000217944"/>
    </source>
</evidence>
<dbReference type="Proteomes" id="UP000217944">
    <property type="component" value="Unassembled WGS sequence"/>
</dbReference>
<proteinExistence type="predicted"/>
<feature type="transmembrane region" description="Helical" evidence="1">
    <location>
        <begin position="48"/>
        <end position="67"/>
    </location>
</feature>
<gene>
    <name evidence="2" type="ORF">LNAT_P1310</name>
</gene>
<keyword evidence="1" id="KW-0812">Transmembrane</keyword>